<evidence type="ECO:0000256" key="1">
    <source>
        <dbReference type="SAM" id="MobiDB-lite"/>
    </source>
</evidence>
<proteinExistence type="predicted"/>
<evidence type="ECO:0000313" key="2">
    <source>
        <dbReference type="Proteomes" id="UP000079169"/>
    </source>
</evidence>
<dbReference type="AlphaFoldDB" id="A0A3Q0IUC8"/>
<dbReference type="KEGG" id="dci:113467724"/>
<sequence>MMEMNNENIEYADNESTNEYVWKKKRAVNSKQRREDTFSIRLREKIRQKMKNTQNPDSGTEIEWKIPTNHESPRNDIVISNGFIFKNDSEEYSDSLSPRAPLAEEISFSENNSIDETFTVNDDRNITFTVNDDDDATLTPNSSMSDNEEFQIDNIEFDQIPENKSDVTIERIDQTKPNTLENLQLVPSSSKG</sequence>
<dbReference type="GeneID" id="113467724"/>
<feature type="compositionally biased region" description="Polar residues" evidence="1">
    <location>
        <begin position="175"/>
        <end position="192"/>
    </location>
</feature>
<feature type="region of interest" description="Disordered" evidence="1">
    <location>
        <begin position="173"/>
        <end position="192"/>
    </location>
</feature>
<name>A0A3Q0IUC8_DIACI</name>
<reference evidence="3" key="1">
    <citation type="submission" date="2025-08" db="UniProtKB">
        <authorList>
            <consortium name="RefSeq"/>
        </authorList>
    </citation>
    <scope>IDENTIFICATION</scope>
</reference>
<evidence type="ECO:0000313" key="3">
    <source>
        <dbReference type="RefSeq" id="XP_026679872.1"/>
    </source>
</evidence>
<protein>
    <submittedName>
        <fullName evidence="3">Uncharacterized protein LOC113467724</fullName>
    </submittedName>
</protein>
<gene>
    <name evidence="3" type="primary">LOC113467724</name>
</gene>
<organism evidence="2 3">
    <name type="scientific">Diaphorina citri</name>
    <name type="common">Asian citrus psyllid</name>
    <dbReference type="NCBI Taxonomy" id="121845"/>
    <lineage>
        <taxon>Eukaryota</taxon>
        <taxon>Metazoa</taxon>
        <taxon>Ecdysozoa</taxon>
        <taxon>Arthropoda</taxon>
        <taxon>Hexapoda</taxon>
        <taxon>Insecta</taxon>
        <taxon>Pterygota</taxon>
        <taxon>Neoptera</taxon>
        <taxon>Paraneoptera</taxon>
        <taxon>Hemiptera</taxon>
        <taxon>Sternorrhyncha</taxon>
        <taxon>Psylloidea</taxon>
        <taxon>Psyllidae</taxon>
        <taxon>Diaphorininae</taxon>
        <taxon>Diaphorina</taxon>
    </lineage>
</organism>
<accession>A0A3Q0IUC8</accession>
<dbReference type="RefSeq" id="XP_026679872.1">
    <property type="nucleotide sequence ID" value="XM_026824071.1"/>
</dbReference>
<dbReference type="PaxDb" id="121845-A0A3Q0IUC8"/>
<keyword evidence="2" id="KW-1185">Reference proteome</keyword>
<dbReference type="Proteomes" id="UP000079169">
    <property type="component" value="Unplaced"/>
</dbReference>